<accession>A0AAW0HPY6</accession>
<dbReference type="GO" id="GO:0007165">
    <property type="term" value="P:signal transduction"/>
    <property type="evidence" value="ECO:0007669"/>
    <property type="project" value="InterPro"/>
</dbReference>
<reference evidence="10 11" key="1">
    <citation type="journal article" date="2023" name="bioRxiv">
        <title>Conserved and derived expression patterns and positive selection on dental genes reveal complex evolutionary context of ever-growing rodent molars.</title>
        <authorList>
            <person name="Calamari Z.T."/>
            <person name="Song A."/>
            <person name="Cohen E."/>
            <person name="Akter M."/>
            <person name="Roy R.D."/>
            <person name="Hallikas O."/>
            <person name="Christensen M.M."/>
            <person name="Li P."/>
            <person name="Marangoni P."/>
            <person name="Jernvall J."/>
            <person name="Klein O.D."/>
        </authorList>
    </citation>
    <scope>NUCLEOTIDE SEQUENCE [LARGE SCALE GENOMIC DNA]</scope>
    <source>
        <strain evidence="10">V071</strain>
    </source>
</reference>
<keyword evidence="5" id="KW-0206">Cytoskeleton</keyword>
<protein>
    <recommendedName>
        <fullName evidence="7">Small ribosomal subunit protein eS24</fullName>
    </recommendedName>
    <alternativeName>
        <fullName evidence="8">40S ribosomal protein S24</fullName>
    </alternativeName>
</protein>
<keyword evidence="6" id="KW-0687">Ribonucleoprotein</keyword>
<dbReference type="GO" id="GO:0060090">
    <property type="term" value="F:molecular adaptor activity"/>
    <property type="evidence" value="ECO:0007669"/>
    <property type="project" value="InterPro"/>
</dbReference>
<name>A0AAW0HPY6_MYOGA</name>
<evidence type="ECO:0000256" key="2">
    <source>
        <dbReference type="ARBA" id="ARBA00022490"/>
    </source>
</evidence>
<organism evidence="10 11">
    <name type="scientific">Myodes glareolus</name>
    <name type="common">Bank vole</name>
    <name type="synonym">Clethrionomys glareolus</name>
    <dbReference type="NCBI Taxonomy" id="447135"/>
    <lineage>
        <taxon>Eukaryota</taxon>
        <taxon>Metazoa</taxon>
        <taxon>Chordata</taxon>
        <taxon>Craniata</taxon>
        <taxon>Vertebrata</taxon>
        <taxon>Euteleostomi</taxon>
        <taxon>Mammalia</taxon>
        <taxon>Eutheria</taxon>
        <taxon>Euarchontoglires</taxon>
        <taxon>Glires</taxon>
        <taxon>Rodentia</taxon>
        <taxon>Myomorpha</taxon>
        <taxon>Muroidea</taxon>
        <taxon>Cricetidae</taxon>
        <taxon>Arvicolinae</taxon>
        <taxon>Myodes</taxon>
    </lineage>
</organism>
<dbReference type="SUPFAM" id="SSF54189">
    <property type="entry name" value="Ribosomal proteins S24e, L23 and L15e"/>
    <property type="match status" value="1"/>
</dbReference>
<dbReference type="PANTHER" id="PTHR44981">
    <property type="entry name" value="PERICENTRIN-LIKE PROTEIN, ISOFORM F"/>
    <property type="match status" value="1"/>
</dbReference>
<dbReference type="GO" id="GO:0022626">
    <property type="term" value="C:cytosolic ribosome"/>
    <property type="evidence" value="ECO:0007669"/>
    <property type="project" value="UniProtKB-ARBA"/>
</dbReference>
<sequence>MLEDHITSDTVTIWTRKSMTDHLLQRKQMATDSLHTGRASVSKTKSQEKLVKVDKTIPGATIALGFKQLGSRKTTDFGFMKKTEPTHRLDRLGRCGLMRRKRSPENRGKKFKSRMRRVRGAKQSVLFTRAEGNQAKGDAELKEKLRSEMEKNVQMIETLKQDWESERELCLENLRKELSAKHQSEMEGLQNQFQKELAEQRAELEKIFQAKHEAEVSLKNLETQHQAAVKKLQEDLQSEHCQYLQDLELETLQASYEDLKAQSQEEIRHLWSQLESMKTNREELNGSWEPLLARNAHLEELEHLRADFAQQQQQERAQHELELEHLRVYFEKKLRDAEKTYREDLTLFQQRLQETREDSLECGEI</sequence>
<comment type="subcellular location">
    <subcellularLocation>
        <location evidence="1">Cytoplasm</location>
        <location evidence="1">Cytoskeleton</location>
        <location evidence="1">Microtubule organizing center</location>
        <location evidence="1">Centrosome</location>
    </subcellularLocation>
</comment>
<comment type="caution">
    <text evidence="10">The sequence shown here is derived from an EMBL/GenBank/DDBJ whole genome shotgun (WGS) entry which is preliminary data.</text>
</comment>
<keyword evidence="2" id="KW-0963">Cytoplasm</keyword>
<dbReference type="AlphaFoldDB" id="A0AAW0HPY6"/>
<dbReference type="InterPro" id="IPR012678">
    <property type="entry name" value="Ribosomal_uL23/eL15/eS24_sf"/>
</dbReference>
<evidence type="ECO:0000256" key="1">
    <source>
        <dbReference type="ARBA" id="ARBA00004300"/>
    </source>
</evidence>
<dbReference type="GO" id="GO:0005813">
    <property type="term" value="C:centrosome"/>
    <property type="evidence" value="ECO:0007669"/>
    <property type="project" value="UniProtKB-SubCell"/>
</dbReference>
<evidence type="ECO:0000313" key="11">
    <source>
        <dbReference type="Proteomes" id="UP001488838"/>
    </source>
</evidence>
<dbReference type="Proteomes" id="UP001488838">
    <property type="component" value="Unassembled WGS sequence"/>
</dbReference>
<keyword evidence="4 9" id="KW-0175">Coiled coil</keyword>
<keyword evidence="11" id="KW-1185">Reference proteome</keyword>
<dbReference type="PANTHER" id="PTHR44981:SF3">
    <property type="entry name" value="PERICENTRIN"/>
    <property type="match status" value="1"/>
</dbReference>
<feature type="coiled-coil region" evidence="9">
    <location>
        <begin position="142"/>
        <end position="269"/>
    </location>
</feature>
<dbReference type="Pfam" id="PF01282">
    <property type="entry name" value="Ribosomal_S24e"/>
    <property type="match status" value="1"/>
</dbReference>
<dbReference type="EMBL" id="JBBHLL010000393">
    <property type="protein sequence ID" value="KAK7804105.1"/>
    <property type="molecule type" value="Genomic_DNA"/>
</dbReference>
<evidence type="ECO:0000256" key="4">
    <source>
        <dbReference type="ARBA" id="ARBA00023054"/>
    </source>
</evidence>
<dbReference type="InterPro" id="IPR001976">
    <property type="entry name" value="Ribosomal_eS24"/>
</dbReference>
<gene>
    <name evidence="10" type="ORF">U0070_002448</name>
</gene>
<dbReference type="GO" id="GO:0006412">
    <property type="term" value="P:translation"/>
    <property type="evidence" value="ECO:0007669"/>
    <property type="project" value="InterPro"/>
</dbReference>
<evidence type="ECO:0000313" key="10">
    <source>
        <dbReference type="EMBL" id="KAK7804105.1"/>
    </source>
</evidence>
<proteinExistence type="predicted"/>
<feature type="non-terminal residue" evidence="10">
    <location>
        <position position="365"/>
    </location>
</feature>
<dbReference type="InterPro" id="IPR028745">
    <property type="entry name" value="AKAP9/Pericentrin"/>
</dbReference>
<dbReference type="GO" id="GO:0044391">
    <property type="term" value="C:ribosomal subunit"/>
    <property type="evidence" value="ECO:0007669"/>
    <property type="project" value="UniProtKB-ARBA"/>
</dbReference>
<feature type="coiled-coil region" evidence="9">
    <location>
        <begin position="294"/>
        <end position="329"/>
    </location>
</feature>
<evidence type="ECO:0000256" key="5">
    <source>
        <dbReference type="ARBA" id="ARBA00023212"/>
    </source>
</evidence>
<evidence type="ECO:0000256" key="7">
    <source>
        <dbReference type="ARBA" id="ARBA00035149"/>
    </source>
</evidence>
<evidence type="ECO:0000256" key="6">
    <source>
        <dbReference type="ARBA" id="ARBA00023274"/>
    </source>
</evidence>
<evidence type="ECO:0000256" key="8">
    <source>
        <dbReference type="ARBA" id="ARBA00035458"/>
    </source>
</evidence>
<dbReference type="InterPro" id="IPR053709">
    <property type="entry name" value="eRP_eS24_sf"/>
</dbReference>
<dbReference type="GO" id="GO:0003735">
    <property type="term" value="F:structural constituent of ribosome"/>
    <property type="evidence" value="ECO:0007669"/>
    <property type="project" value="InterPro"/>
</dbReference>
<evidence type="ECO:0000256" key="3">
    <source>
        <dbReference type="ARBA" id="ARBA00022980"/>
    </source>
</evidence>
<keyword evidence="3" id="KW-0689">Ribosomal protein</keyword>
<dbReference type="Gene3D" id="3.30.70.3370">
    <property type="match status" value="1"/>
</dbReference>
<evidence type="ECO:0000256" key="9">
    <source>
        <dbReference type="SAM" id="Coils"/>
    </source>
</evidence>